<evidence type="ECO:0000313" key="3">
    <source>
        <dbReference type="Proteomes" id="UP000323506"/>
    </source>
</evidence>
<name>A0A5D2E095_GOSDA</name>
<dbReference type="Proteomes" id="UP000323506">
    <property type="component" value="Chromosome A13"/>
</dbReference>
<gene>
    <name evidence="2" type="ORF">ES288_A13G161400v1</name>
</gene>
<evidence type="ECO:0000313" key="2">
    <source>
        <dbReference type="EMBL" id="TYG86796.1"/>
    </source>
</evidence>
<reference evidence="2 3" key="1">
    <citation type="submission" date="2019-06" db="EMBL/GenBank/DDBJ databases">
        <title>WGS assembly of Gossypium darwinii.</title>
        <authorList>
            <person name="Chen Z.J."/>
            <person name="Sreedasyam A."/>
            <person name="Ando A."/>
            <person name="Song Q."/>
            <person name="De L."/>
            <person name="Hulse-Kemp A."/>
            <person name="Ding M."/>
            <person name="Ye W."/>
            <person name="Kirkbride R."/>
            <person name="Jenkins J."/>
            <person name="Plott C."/>
            <person name="Lovell J."/>
            <person name="Lin Y.-M."/>
            <person name="Vaughn R."/>
            <person name="Liu B."/>
            <person name="Li W."/>
            <person name="Simpson S."/>
            <person name="Scheffler B."/>
            <person name="Saski C."/>
            <person name="Grover C."/>
            <person name="Hu G."/>
            <person name="Conover J."/>
            <person name="Carlson J."/>
            <person name="Shu S."/>
            <person name="Boston L."/>
            <person name="Williams M."/>
            <person name="Peterson D."/>
            <person name="Mcgee K."/>
            <person name="Jones D."/>
            <person name="Wendel J."/>
            <person name="Stelly D."/>
            <person name="Grimwood J."/>
            <person name="Schmutz J."/>
        </authorList>
    </citation>
    <scope>NUCLEOTIDE SEQUENCE [LARGE SCALE GENOMIC DNA]</scope>
    <source>
        <strain evidence="2">1808015.09</strain>
    </source>
</reference>
<accession>A0A5D2E095</accession>
<sequence>MIQGRFQPRDPISASTSTKEKDPDGVFAKVRKATWRHEGGVPRRAGGCKEARWRLGLRRSLLLGFLVD</sequence>
<evidence type="ECO:0000256" key="1">
    <source>
        <dbReference type="SAM" id="MobiDB-lite"/>
    </source>
</evidence>
<keyword evidence="3" id="KW-1185">Reference proteome</keyword>
<dbReference type="AlphaFoldDB" id="A0A5D2E095"/>
<dbReference type="EMBL" id="CM017700">
    <property type="protein sequence ID" value="TYG86796.1"/>
    <property type="molecule type" value="Genomic_DNA"/>
</dbReference>
<feature type="region of interest" description="Disordered" evidence="1">
    <location>
        <begin position="1"/>
        <end position="24"/>
    </location>
</feature>
<proteinExistence type="predicted"/>
<organism evidence="2 3">
    <name type="scientific">Gossypium darwinii</name>
    <name type="common">Darwin's cotton</name>
    <name type="synonym">Gossypium barbadense var. darwinii</name>
    <dbReference type="NCBI Taxonomy" id="34276"/>
    <lineage>
        <taxon>Eukaryota</taxon>
        <taxon>Viridiplantae</taxon>
        <taxon>Streptophyta</taxon>
        <taxon>Embryophyta</taxon>
        <taxon>Tracheophyta</taxon>
        <taxon>Spermatophyta</taxon>
        <taxon>Magnoliopsida</taxon>
        <taxon>eudicotyledons</taxon>
        <taxon>Gunneridae</taxon>
        <taxon>Pentapetalae</taxon>
        <taxon>rosids</taxon>
        <taxon>malvids</taxon>
        <taxon>Malvales</taxon>
        <taxon>Malvaceae</taxon>
        <taxon>Malvoideae</taxon>
        <taxon>Gossypium</taxon>
    </lineage>
</organism>
<protein>
    <submittedName>
        <fullName evidence="2">Uncharacterized protein</fullName>
    </submittedName>
</protein>